<dbReference type="GO" id="GO:0000110">
    <property type="term" value="C:nucleotide-excision repair factor 1 complex"/>
    <property type="evidence" value="ECO:0007669"/>
    <property type="project" value="TreeGrafter"/>
</dbReference>
<dbReference type="PANTHER" id="PTHR12749">
    <property type="entry name" value="EXCISION REPAIR CROSS-COMPLEMENTING 1 ERCC1"/>
    <property type="match status" value="1"/>
</dbReference>
<dbReference type="Pfam" id="PF03834">
    <property type="entry name" value="Rad10"/>
    <property type="match status" value="1"/>
</dbReference>
<dbReference type="OrthoDB" id="10262814at2759"/>
<dbReference type="InterPro" id="IPR004579">
    <property type="entry name" value="ERCC1/RAD10/SWI10"/>
</dbReference>
<reference evidence="8" key="1">
    <citation type="submission" date="2010-02" db="EMBL/GenBank/DDBJ databases">
        <title>Sequencing and annotation of the Blastocystis hominis genome.</title>
        <authorList>
            <person name="Wincker P."/>
        </authorList>
    </citation>
    <scope>NUCLEOTIDE SEQUENCE</scope>
    <source>
        <strain evidence="8">Singapore isolate B</strain>
    </source>
</reference>
<dbReference type="GO" id="GO:0070522">
    <property type="term" value="C:ERCC4-ERCC1 complex"/>
    <property type="evidence" value="ECO:0007669"/>
    <property type="project" value="TreeGrafter"/>
</dbReference>
<dbReference type="PANTHER" id="PTHR12749:SF0">
    <property type="entry name" value="DNA EXCISION REPAIR PROTEIN ERCC-1"/>
    <property type="match status" value="1"/>
</dbReference>
<protein>
    <recommendedName>
        <fullName evidence="7">ERCC1-like central domain-containing protein</fullName>
    </recommendedName>
</protein>
<dbReference type="GO" id="GO:0006302">
    <property type="term" value="P:double-strand break repair"/>
    <property type="evidence" value="ECO:0007669"/>
    <property type="project" value="UniProtKB-ARBA"/>
</dbReference>
<dbReference type="InterPro" id="IPR011335">
    <property type="entry name" value="Restrct_endonuc-II-like"/>
</dbReference>
<proteinExistence type="inferred from homology"/>
<dbReference type="Gene3D" id="3.40.50.10130">
    <property type="match status" value="1"/>
</dbReference>
<dbReference type="AlphaFoldDB" id="D8M9X3"/>
<dbReference type="EMBL" id="FN668689">
    <property type="protein sequence ID" value="CBK24862.2"/>
    <property type="molecule type" value="Genomic_DNA"/>
</dbReference>
<evidence type="ECO:0000256" key="2">
    <source>
        <dbReference type="ARBA" id="ARBA00008283"/>
    </source>
</evidence>
<evidence type="ECO:0000313" key="8">
    <source>
        <dbReference type="EMBL" id="CBK24862.2"/>
    </source>
</evidence>
<sequence length="245" mass="27514">MKRQATTSEASSRPLTDKRVSRSTFYVSDNDIYSVSDRLVLYKPSAYSDTIIRGAPSEVFKVVPNLPLDFEINQDVGVLVRTIDEYMKQPSQTIQEGKLKDGKNYSVCVFLVVMTNPNVASTIVNELSAKCVFSCFTLILCNSFIEAGQYIGCFKAYEKRGGEIIQKYVKNDLFSQASNVLTSINGINKDNVVSLTSRFKTMSDIITANIDDLSELSGMGDKRVLSIYRAFQQEEQEQEDPDEIR</sequence>
<keyword evidence="4" id="KW-0238">DNA-binding</keyword>
<keyword evidence="5" id="KW-0234">DNA repair</keyword>
<evidence type="ECO:0000256" key="1">
    <source>
        <dbReference type="ARBA" id="ARBA00004123"/>
    </source>
</evidence>
<comment type="subcellular location">
    <subcellularLocation>
        <location evidence="1">Nucleus</location>
    </subcellularLocation>
</comment>
<comment type="similarity">
    <text evidence="2">Belongs to the ERCC1/RAD10/SWI10 family.</text>
</comment>
<name>D8M9X3_BLAHO</name>
<dbReference type="InterPro" id="IPR047260">
    <property type="entry name" value="ERCC1-like_central_dom"/>
</dbReference>
<dbReference type="InParanoid" id="D8M9X3"/>
<evidence type="ECO:0000256" key="4">
    <source>
        <dbReference type="ARBA" id="ARBA00023125"/>
    </source>
</evidence>
<dbReference type="Gene3D" id="1.10.150.20">
    <property type="entry name" value="5' to 3' exonuclease, C-terminal subdomain"/>
    <property type="match status" value="1"/>
</dbReference>
<dbReference type="Proteomes" id="UP000008312">
    <property type="component" value="Unassembled WGS sequence"/>
</dbReference>
<accession>D8M9X3</accession>
<keyword evidence="6" id="KW-0539">Nucleus</keyword>
<gene>
    <name evidence="8" type="ORF">GSBLH_T00006833001</name>
</gene>
<dbReference type="SUPFAM" id="SSF52980">
    <property type="entry name" value="Restriction endonuclease-like"/>
    <property type="match status" value="1"/>
</dbReference>
<dbReference type="GO" id="GO:0006312">
    <property type="term" value="P:mitotic recombination"/>
    <property type="evidence" value="ECO:0007669"/>
    <property type="project" value="TreeGrafter"/>
</dbReference>
<evidence type="ECO:0000313" key="9">
    <source>
        <dbReference type="Proteomes" id="UP000008312"/>
    </source>
</evidence>
<dbReference type="GO" id="GO:0003697">
    <property type="term" value="F:single-stranded DNA binding"/>
    <property type="evidence" value="ECO:0007669"/>
    <property type="project" value="TreeGrafter"/>
</dbReference>
<dbReference type="GO" id="GO:0003684">
    <property type="term" value="F:damaged DNA binding"/>
    <property type="evidence" value="ECO:0007669"/>
    <property type="project" value="InterPro"/>
</dbReference>
<dbReference type="GO" id="GO:0070914">
    <property type="term" value="P:UV-damage excision repair"/>
    <property type="evidence" value="ECO:0007669"/>
    <property type="project" value="TreeGrafter"/>
</dbReference>
<evidence type="ECO:0000259" key="7">
    <source>
        <dbReference type="Pfam" id="PF03834"/>
    </source>
</evidence>
<evidence type="ECO:0000256" key="5">
    <source>
        <dbReference type="ARBA" id="ARBA00023204"/>
    </source>
</evidence>
<dbReference type="RefSeq" id="XP_012898910.1">
    <property type="nucleotide sequence ID" value="XM_013043456.1"/>
</dbReference>
<dbReference type="GeneID" id="24922957"/>
<keyword evidence="9" id="KW-1185">Reference proteome</keyword>
<evidence type="ECO:0000256" key="6">
    <source>
        <dbReference type="ARBA" id="ARBA00023242"/>
    </source>
</evidence>
<dbReference type="Pfam" id="PF14520">
    <property type="entry name" value="HHH_5"/>
    <property type="match status" value="1"/>
</dbReference>
<organism evidence="8">
    <name type="scientific">Blastocystis hominis</name>
    <dbReference type="NCBI Taxonomy" id="12968"/>
    <lineage>
        <taxon>Eukaryota</taxon>
        <taxon>Sar</taxon>
        <taxon>Stramenopiles</taxon>
        <taxon>Bigyra</taxon>
        <taxon>Opalozoa</taxon>
        <taxon>Opalinata</taxon>
        <taxon>Blastocystidae</taxon>
        <taxon>Blastocystis</taxon>
    </lineage>
</organism>
<dbReference type="SUPFAM" id="SSF47781">
    <property type="entry name" value="RuvA domain 2-like"/>
    <property type="match status" value="1"/>
</dbReference>
<evidence type="ECO:0000256" key="3">
    <source>
        <dbReference type="ARBA" id="ARBA00022763"/>
    </source>
</evidence>
<dbReference type="InterPro" id="IPR010994">
    <property type="entry name" value="RuvA_2-like"/>
</dbReference>
<dbReference type="FunCoup" id="D8M9X3">
    <property type="interactions" value="163"/>
</dbReference>
<feature type="domain" description="ERCC1-like central" evidence="7">
    <location>
        <begin position="66"/>
        <end position="155"/>
    </location>
</feature>
<keyword evidence="3" id="KW-0227">DNA damage</keyword>